<sequence>MPDLPFNPIPLRERHDGWTADRQIAFIDALAASGCVTDAARAVGLSARSAYRLRAHPEAGSFRLAWDNALEFAILQLQDAVFARAIKGVPIPHYYQGKKVGEHRRYDERLAQFLLRTRQPAYFGRAAEAVAIPVQSHQYAIALARAILSMERDGADAFDDADAFGGADALDETDALDDTDESPAPGA</sequence>
<protein>
    <submittedName>
        <fullName evidence="1">Uncharacterized protein</fullName>
    </submittedName>
</protein>
<accession>A0A841J0F5</accession>
<organism evidence="1 2">
    <name type="scientific">Sphingobium subterraneum</name>
    <dbReference type="NCBI Taxonomy" id="627688"/>
    <lineage>
        <taxon>Bacteria</taxon>
        <taxon>Pseudomonadati</taxon>
        <taxon>Pseudomonadota</taxon>
        <taxon>Alphaproteobacteria</taxon>
        <taxon>Sphingomonadales</taxon>
        <taxon>Sphingomonadaceae</taxon>
        <taxon>Sphingobium</taxon>
    </lineage>
</organism>
<comment type="caution">
    <text evidence="1">The sequence shown here is derived from an EMBL/GenBank/DDBJ whole genome shotgun (WGS) entry which is preliminary data.</text>
</comment>
<keyword evidence="2" id="KW-1185">Reference proteome</keyword>
<reference evidence="1 2" key="1">
    <citation type="submission" date="2020-08" db="EMBL/GenBank/DDBJ databases">
        <title>Genomic Encyclopedia of Type Strains, Phase IV (KMG-IV): sequencing the most valuable type-strain genomes for metagenomic binning, comparative biology and taxonomic classification.</title>
        <authorList>
            <person name="Goeker M."/>
        </authorList>
    </citation>
    <scope>NUCLEOTIDE SEQUENCE [LARGE SCALE GENOMIC DNA]</scope>
    <source>
        <strain evidence="1 2">DSM 102255</strain>
    </source>
</reference>
<dbReference type="AlphaFoldDB" id="A0A841J0F5"/>
<dbReference type="Proteomes" id="UP000552700">
    <property type="component" value="Unassembled WGS sequence"/>
</dbReference>
<name>A0A841J0F5_9SPHN</name>
<evidence type="ECO:0000313" key="2">
    <source>
        <dbReference type="Proteomes" id="UP000552700"/>
    </source>
</evidence>
<dbReference type="EMBL" id="JACIJP010000002">
    <property type="protein sequence ID" value="MBB6123832.1"/>
    <property type="molecule type" value="Genomic_DNA"/>
</dbReference>
<dbReference type="RefSeq" id="WP_221230966.1">
    <property type="nucleotide sequence ID" value="NZ_JACIJP010000002.1"/>
</dbReference>
<evidence type="ECO:0000313" key="1">
    <source>
        <dbReference type="EMBL" id="MBB6123832.1"/>
    </source>
</evidence>
<proteinExistence type="predicted"/>
<gene>
    <name evidence="1" type="ORF">FHS92_001561</name>
</gene>